<evidence type="ECO:0000313" key="5">
    <source>
        <dbReference type="WBParaSite" id="HPBE_0001585601-mRNA-1"/>
    </source>
</evidence>
<feature type="compositionally biased region" description="Basic and acidic residues" evidence="2">
    <location>
        <begin position="527"/>
        <end position="557"/>
    </location>
</feature>
<feature type="compositionally biased region" description="Acidic residues" evidence="2">
    <location>
        <begin position="609"/>
        <end position="619"/>
    </location>
</feature>
<dbReference type="EMBL" id="UZAH01029087">
    <property type="protein sequence ID" value="VDP04160.1"/>
    <property type="molecule type" value="Genomic_DNA"/>
</dbReference>
<dbReference type="OrthoDB" id="285793at2759"/>
<feature type="compositionally biased region" description="Polar residues" evidence="2">
    <location>
        <begin position="53"/>
        <end position="71"/>
    </location>
</feature>
<feature type="region of interest" description="Disordered" evidence="2">
    <location>
        <begin position="212"/>
        <end position="241"/>
    </location>
</feature>
<keyword evidence="1" id="KW-0175">Coiled coil</keyword>
<dbReference type="WBParaSite" id="HPBE_0001585601-mRNA-1">
    <property type="protein sequence ID" value="HPBE_0001585601-mRNA-1"/>
    <property type="gene ID" value="HPBE_0001585601"/>
</dbReference>
<feature type="compositionally biased region" description="Basic residues" evidence="2">
    <location>
        <begin position="28"/>
        <end position="38"/>
    </location>
</feature>
<feature type="compositionally biased region" description="Polar residues" evidence="2">
    <location>
        <begin position="221"/>
        <end position="240"/>
    </location>
</feature>
<gene>
    <name evidence="3" type="ORF">HPBE_LOCUS15855</name>
</gene>
<keyword evidence="4" id="KW-1185">Reference proteome</keyword>
<feature type="compositionally biased region" description="Polar residues" evidence="2">
    <location>
        <begin position="83"/>
        <end position="100"/>
    </location>
</feature>
<name>A0A3P8AJH2_HELPZ</name>
<proteinExistence type="predicted"/>
<evidence type="ECO:0000313" key="4">
    <source>
        <dbReference type="Proteomes" id="UP000050761"/>
    </source>
</evidence>
<reference evidence="3 4" key="1">
    <citation type="submission" date="2018-11" db="EMBL/GenBank/DDBJ databases">
        <authorList>
            <consortium name="Pathogen Informatics"/>
        </authorList>
    </citation>
    <scope>NUCLEOTIDE SEQUENCE [LARGE SCALE GENOMIC DNA]</scope>
</reference>
<feature type="region of interest" description="Disordered" evidence="2">
    <location>
        <begin position="496"/>
        <end position="852"/>
    </location>
</feature>
<feature type="compositionally biased region" description="Basic and acidic residues" evidence="2">
    <location>
        <begin position="496"/>
        <end position="511"/>
    </location>
</feature>
<evidence type="ECO:0000256" key="1">
    <source>
        <dbReference type="SAM" id="Coils"/>
    </source>
</evidence>
<feature type="non-terminal residue" evidence="3">
    <location>
        <position position="1"/>
    </location>
</feature>
<dbReference type="Proteomes" id="UP000050761">
    <property type="component" value="Unassembled WGS sequence"/>
</dbReference>
<reference evidence="5" key="2">
    <citation type="submission" date="2019-09" db="UniProtKB">
        <authorList>
            <consortium name="WormBaseParasite"/>
        </authorList>
    </citation>
    <scope>IDENTIFICATION</scope>
</reference>
<protein>
    <submittedName>
        <fullName evidence="5">BZIP domain-containing protein</fullName>
    </submittedName>
</protein>
<evidence type="ECO:0000256" key="2">
    <source>
        <dbReference type="SAM" id="MobiDB-lite"/>
    </source>
</evidence>
<feature type="region of interest" description="Disordered" evidence="2">
    <location>
        <begin position="1"/>
        <end position="111"/>
    </location>
</feature>
<organism evidence="3">
    <name type="scientific">Heligmosomoides polygyrus</name>
    <name type="common">Parasitic roundworm</name>
    <dbReference type="NCBI Taxonomy" id="6339"/>
    <lineage>
        <taxon>Eukaryota</taxon>
        <taxon>Metazoa</taxon>
        <taxon>Ecdysozoa</taxon>
        <taxon>Nematoda</taxon>
        <taxon>Chromadorea</taxon>
        <taxon>Rhabditida</taxon>
        <taxon>Rhabditina</taxon>
        <taxon>Rhabditomorpha</taxon>
        <taxon>Strongyloidea</taxon>
        <taxon>Heligmosomidae</taxon>
        <taxon>Heligmosomoides</taxon>
    </lineage>
</organism>
<accession>A0A3P8AJH2</accession>
<sequence>FQESGSAIPGVPIDAPLTVKQHFQQQRKQQKNRARREAKKQASLAVGLAPLQAGSTVTVDSTTNAVNSNEAQDPLPSRALSEPTFSQQPNLQQNRPTPSRSAERELLRSTNMKVDPRLLGSVESEECGPMYGEAQTVREPSIGDANCMSVKPPTNVTNSPLESSLRSSLLDSSLESYEAPFQISDPQRKYFDALAQGACIRPYGSFSSMYSTMDGIDRQSDPNSGASEQSHAESDATSFDQGVEKLDTETDERFLSWLYCENEHAEDDNAEYTRVLEEIEKDECYPHKVEGDNQILDFGASASMPSTTQTESYGRMELDPSHPLASDCIVGEYASLPPTMPPRNPVPENYGTSDFESDLDLDLIPTGEDEETLYGRLLDVLVRDIKLLTYNNAALVDEVSRLNYAILIASEERKVLARRSCHHDRNRIRRLQTANKRKSDAQRRQQEQLTIAETQENIAQIKAKMAKTIASPQKAKTAVVGGTPRVALDVAAIKRNGEAGQRERPVEEKMQSKKAKRKAGSSKGQRRRPDPYRAERESGGSLSDAKRARSELERPSTEDDLAAYPSAATPASVGPPSTSRKSTRTPAVCAETADEQGRRSSETVNTFDCEQEPYQDDEQASVSGGANDKDGGRGTTAEPKNFPGECPVPDVTAENEDVEPPSSEGMDDGTSQALRRRSGRPPARAASAAAQTLLAAELAAADEGASSPKRGSRSRSNTNDTPSRPVKRRSTQGQSDDSLPVEEQLTVDVLDDSVMSYESVVEGEFDADTRNEAGIEDAAPIGDAVEFDGVPAKTNQRPRSVRKSARAVSRQSGADSTEGSGAMLGRESRSPSHEEEDEKSGESVARATRPGSHQGFRAYAMLGGHARVQDGLVRQHLLCADARPPEPEFHLVLTDRFSLL</sequence>
<feature type="compositionally biased region" description="Low complexity" evidence="2">
    <location>
        <begin position="680"/>
        <end position="707"/>
    </location>
</feature>
<feature type="compositionally biased region" description="Basic residues" evidence="2">
    <location>
        <begin position="512"/>
        <end position="526"/>
    </location>
</feature>
<dbReference type="AlphaFoldDB" id="A0A3P8AJH2"/>
<feature type="coiled-coil region" evidence="1">
    <location>
        <begin position="444"/>
        <end position="471"/>
    </location>
</feature>
<evidence type="ECO:0000313" key="3">
    <source>
        <dbReference type="EMBL" id="VDP04160.1"/>
    </source>
</evidence>